<dbReference type="InterPro" id="IPR050534">
    <property type="entry name" value="Coronavir_polyprotein_1ab"/>
</dbReference>
<organism evidence="10 11">
    <name type="scientific">Rugamonas rubra</name>
    <dbReference type="NCBI Taxonomy" id="758825"/>
    <lineage>
        <taxon>Bacteria</taxon>
        <taxon>Pseudomonadati</taxon>
        <taxon>Pseudomonadota</taxon>
        <taxon>Betaproteobacteria</taxon>
        <taxon>Burkholderiales</taxon>
        <taxon>Oxalobacteraceae</taxon>
        <taxon>Telluria group</taxon>
        <taxon>Rugamonas</taxon>
    </lineage>
</organism>
<evidence type="ECO:0000259" key="8">
    <source>
        <dbReference type="Pfam" id="PF13086"/>
    </source>
</evidence>
<sequence length="1202" mass="129297">MTNPAAGPLPILSFWRDLEIFNIPAAPGAREATASSHVLTLRRGEVLPWRRREYAPSATHGWIHLVYLGVADTEQLEGLLLKAMAPRGEAAELSERERERSGGTGWLGAFVVGEDGAAKPDSYLAASYVYGVDLLRKDEALEGLSARLAGAREEFAQRRQRPPAVEGGPSGGVLGAVDTDAAVDRAPIAPTGRPAAATGAEARAAKPRGLGWVELDEELGLLLRRIGAGADDARLDWRLVVRSTRVNRKYMEADLQNAGDFLNSFYLDDLDRLIGQAQRGEPFGQALGAYLGAPLALAARRDILADQAAMTGLLSVAHLPRARWPAPAKFPLVLAQQAAVAQILRVLGPAGGVVGVNGPPGTGKTTLLCDVIADVVTQRALRLMELQRPADVFADTVEVAGKNVFPLRAEIMDGSSIVVASTNNNAVKNITQELPARKKVSAEFGPASYFDEVIGAVFAAQKVQGEDGATIACWGMVAAALGNAGNRRSFAQGFFRDEFSKPEAHAANAANATNPAKAATGGANGQLFDTPATPAAQSTQTPPFSQSASSTLSAPATPSTRSTPSAPAAAAAESAKPAPPSMKQLLEAATADYARYQNEWQQARHALRALVEEFDAKRALLLKAEQAALGLDACRGRLAAQLAGLQEWDRQIEAAKVELAASREAMAVQRTLIDGRRALLEQLRERARPGLWDRLMAWLGRETAAMAARRSSLDEPTTALAQASEALAELARAAMSCEAVAQTKRQRREADAAEKQKTEAQFRQHQLDLQAGYQIGVRHFPDAGFWALPAEQRHRLSVGVCAALDTLRAKIFLQSMELHRLTVLANAGRFIGNLRAVSAMLTGASRGKLLPEQRPILWDILFFIVPVVSTTMASFDRLFQGMGQESLGWLLVDEAGQATPQSTAGAIWRSRRAVLIGDPLQIEPVFTVPLAVAEDLRRRRGVAAIWSPAEQSVQTLADRVTAFGSWVAQDDGPGLEPRRIWTGMPLRTHRRCDEPMFSVANRIAYGGQMVQGRVDPQGQGEAVDFRCVLGASAWFDVRAAKAQHPVVDEEIDVLVELLRRLQDQPAHVAGERGADGKPRAVKIYVISPFRKVKDACARRVRAAGIKGVECGTVHTFQGKEAEIVFLVLGTAAGKAGAGARAWALEKPNLLNVAITRAKCRLYMVGCAESWGRLNHMAVLYDEMARLRRVLPAGPFADNPAKR</sequence>
<evidence type="ECO:0000313" key="10">
    <source>
        <dbReference type="EMBL" id="SFM67395.1"/>
    </source>
</evidence>
<dbReference type="AlphaFoldDB" id="A0A1I4SSL3"/>
<keyword evidence="6" id="KW-0175">Coiled coil</keyword>
<keyword evidence="5" id="KW-0067">ATP-binding</keyword>
<feature type="domain" description="DNA2/NAM7 helicase helicase" evidence="8">
    <location>
        <begin position="867"/>
        <end position="925"/>
    </location>
</feature>
<dbReference type="STRING" id="758825.SAMN02982985_04922"/>
<keyword evidence="4" id="KW-0347">Helicase</keyword>
<evidence type="ECO:0000256" key="6">
    <source>
        <dbReference type="SAM" id="Coils"/>
    </source>
</evidence>
<dbReference type="Gene3D" id="3.40.50.300">
    <property type="entry name" value="P-loop containing nucleotide triphosphate hydrolases"/>
    <property type="match status" value="3"/>
</dbReference>
<reference evidence="10 11" key="1">
    <citation type="submission" date="2016-10" db="EMBL/GenBank/DDBJ databases">
        <authorList>
            <person name="de Groot N.N."/>
        </authorList>
    </citation>
    <scope>NUCLEOTIDE SEQUENCE [LARGE SCALE GENOMIC DNA]</scope>
    <source>
        <strain evidence="10 11">ATCC 43154</strain>
    </source>
</reference>
<dbReference type="InterPro" id="IPR041677">
    <property type="entry name" value="DNA2/NAM7_AAA_11"/>
</dbReference>
<dbReference type="InterPro" id="IPR027417">
    <property type="entry name" value="P-loop_NTPase"/>
</dbReference>
<dbReference type="OrthoDB" id="9757917at2"/>
<proteinExistence type="inferred from homology"/>
<gene>
    <name evidence="10" type="ORF">SAMN02982985_04922</name>
</gene>
<evidence type="ECO:0000256" key="3">
    <source>
        <dbReference type="ARBA" id="ARBA00022801"/>
    </source>
</evidence>
<name>A0A1I4SSL3_9BURK</name>
<protein>
    <submittedName>
        <fullName evidence="10">AAA domain-containing protein</fullName>
    </submittedName>
</protein>
<evidence type="ECO:0000256" key="1">
    <source>
        <dbReference type="ARBA" id="ARBA00007913"/>
    </source>
</evidence>
<feature type="domain" description="DNA2/NAM7 helicase-like C-terminal" evidence="9">
    <location>
        <begin position="986"/>
        <end position="1167"/>
    </location>
</feature>
<keyword evidence="2" id="KW-0547">Nucleotide-binding</keyword>
<dbReference type="GO" id="GO:0005524">
    <property type="term" value="F:ATP binding"/>
    <property type="evidence" value="ECO:0007669"/>
    <property type="project" value="UniProtKB-KW"/>
</dbReference>
<dbReference type="PANTHER" id="PTHR43788">
    <property type="entry name" value="DNA2/NAM7 HELICASE FAMILY MEMBER"/>
    <property type="match status" value="1"/>
</dbReference>
<comment type="similarity">
    <text evidence="1">Belongs to the DNA2/NAM7 helicase family.</text>
</comment>
<dbReference type="EMBL" id="FOTW01000027">
    <property type="protein sequence ID" value="SFM67395.1"/>
    <property type="molecule type" value="Genomic_DNA"/>
</dbReference>
<dbReference type="GO" id="GO:0043139">
    <property type="term" value="F:5'-3' DNA helicase activity"/>
    <property type="evidence" value="ECO:0007669"/>
    <property type="project" value="TreeGrafter"/>
</dbReference>
<feature type="coiled-coil region" evidence="6">
    <location>
        <begin position="586"/>
        <end position="613"/>
    </location>
</feature>
<evidence type="ECO:0000313" key="11">
    <source>
        <dbReference type="Proteomes" id="UP000199470"/>
    </source>
</evidence>
<dbReference type="Proteomes" id="UP000199470">
    <property type="component" value="Unassembled WGS sequence"/>
</dbReference>
<dbReference type="PANTHER" id="PTHR43788:SF8">
    <property type="entry name" value="DNA-BINDING PROTEIN SMUBP-2"/>
    <property type="match status" value="1"/>
</dbReference>
<dbReference type="InterPro" id="IPR041679">
    <property type="entry name" value="DNA2/NAM7-like_C"/>
</dbReference>
<feature type="region of interest" description="Disordered" evidence="7">
    <location>
        <begin position="515"/>
        <end position="580"/>
    </location>
</feature>
<keyword evidence="11" id="KW-1185">Reference proteome</keyword>
<evidence type="ECO:0000259" key="9">
    <source>
        <dbReference type="Pfam" id="PF13087"/>
    </source>
</evidence>
<dbReference type="Pfam" id="PF13087">
    <property type="entry name" value="AAA_12"/>
    <property type="match status" value="1"/>
</dbReference>
<dbReference type="RefSeq" id="WP_093390340.1">
    <property type="nucleotide sequence ID" value="NZ_FOTW01000027.1"/>
</dbReference>
<feature type="compositionally biased region" description="Low complexity" evidence="7">
    <location>
        <begin position="530"/>
        <end position="576"/>
    </location>
</feature>
<evidence type="ECO:0000256" key="5">
    <source>
        <dbReference type="ARBA" id="ARBA00022840"/>
    </source>
</evidence>
<accession>A0A1I4SSL3</accession>
<dbReference type="SUPFAM" id="SSF52540">
    <property type="entry name" value="P-loop containing nucleoside triphosphate hydrolases"/>
    <property type="match status" value="1"/>
</dbReference>
<dbReference type="GO" id="GO:0016787">
    <property type="term" value="F:hydrolase activity"/>
    <property type="evidence" value="ECO:0007669"/>
    <property type="project" value="UniProtKB-KW"/>
</dbReference>
<evidence type="ECO:0000256" key="7">
    <source>
        <dbReference type="SAM" id="MobiDB-lite"/>
    </source>
</evidence>
<evidence type="ECO:0000256" key="2">
    <source>
        <dbReference type="ARBA" id="ARBA00022741"/>
    </source>
</evidence>
<evidence type="ECO:0000256" key="4">
    <source>
        <dbReference type="ARBA" id="ARBA00022806"/>
    </source>
</evidence>
<dbReference type="Pfam" id="PF13086">
    <property type="entry name" value="AAA_11"/>
    <property type="match status" value="1"/>
</dbReference>
<keyword evidence="3" id="KW-0378">Hydrolase</keyword>